<accession>A0A089PZS6</accession>
<dbReference type="Pfam" id="PF02369">
    <property type="entry name" value="Big_1"/>
    <property type="match status" value="2"/>
</dbReference>
<comment type="similarity">
    <text evidence="1">Belongs to the intimin/invasin family.</text>
</comment>
<dbReference type="KEGG" id="cnt:JT31_13390"/>
<organism evidence="3 4">
    <name type="scientific">Cedecea neteri</name>
    <dbReference type="NCBI Taxonomy" id="158822"/>
    <lineage>
        <taxon>Bacteria</taxon>
        <taxon>Pseudomonadati</taxon>
        <taxon>Pseudomonadota</taxon>
        <taxon>Gammaproteobacteria</taxon>
        <taxon>Enterobacterales</taxon>
        <taxon>Enterobacteriaceae</taxon>
        <taxon>Cedecea</taxon>
    </lineage>
</organism>
<sequence length="306" mass="32933">MDDIIILKSTVQDNNAVADGKKENTIIYHLTRNGVPYADEYLKFSAVSSAGHAALSSAFGQTDAGGNFVLNVTNTEAEKVMISASPAIDGLFQGAVDTLVFSNVEASYHLESTLIENNAAADGISQNKVSIKVLDSLGNPVREKLLQFLPSTNLTLADRFLLTDAEGKAVVSCTARSEGDFFISVEIYGEKDMLIVNGISFSKADELNALTSHIIGDKVDADGKAYCEILYILTKKSAHNVNEKKEISIVLQSVTAYPSRRTLTTDDSGTATLYVYNTVAEPVIVSAYTDDDNIVSRTKVHFVTAA</sequence>
<evidence type="ECO:0000259" key="2">
    <source>
        <dbReference type="Pfam" id="PF02369"/>
    </source>
</evidence>
<evidence type="ECO:0000313" key="3">
    <source>
        <dbReference type="EMBL" id="AIR05568.1"/>
    </source>
</evidence>
<keyword evidence="4" id="KW-1185">Reference proteome</keyword>
<dbReference type="InterPro" id="IPR013783">
    <property type="entry name" value="Ig-like_fold"/>
</dbReference>
<dbReference type="Proteomes" id="UP000029481">
    <property type="component" value="Chromosome"/>
</dbReference>
<dbReference type="SUPFAM" id="SSF49373">
    <property type="entry name" value="Invasin/intimin cell-adhesion fragments"/>
    <property type="match status" value="3"/>
</dbReference>
<feature type="domain" description="Big-1" evidence="2">
    <location>
        <begin position="9"/>
        <end position="85"/>
    </location>
</feature>
<reference evidence="3 4" key="1">
    <citation type="submission" date="2014-09" db="EMBL/GenBank/DDBJ databases">
        <title>Cedecea neteri SSMD04 Genome Sequencing.</title>
        <authorList>
            <person name="Tan J.-Y."/>
        </authorList>
    </citation>
    <scope>NUCLEOTIDE SEQUENCE [LARGE SCALE GENOMIC DNA]</scope>
    <source>
        <strain evidence="3 4">SSMD04</strain>
    </source>
</reference>
<dbReference type="AlphaFoldDB" id="A0A089PZS6"/>
<dbReference type="OrthoDB" id="6635652at2"/>
<dbReference type="InterPro" id="IPR008964">
    <property type="entry name" value="Invasin/intimin_cell_adhesion"/>
</dbReference>
<dbReference type="EMBL" id="CP009451">
    <property type="protein sequence ID" value="AIR05568.1"/>
    <property type="molecule type" value="Genomic_DNA"/>
</dbReference>
<gene>
    <name evidence="3" type="ORF">JT31_13390</name>
</gene>
<feature type="domain" description="Big-1" evidence="2">
    <location>
        <begin position="113"/>
        <end position="189"/>
    </location>
</feature>
<evidence type="ECO:0000313" key="4">
    <source>
        <dbReference type="Proteomes" id="UP000029481"/>
    </source>
</evidence>
<dbReference type="InterPro" id="IPR003344">
    <property type="entry name" value="Big_1_dom"/>
</dbReference>
<dbReference type="RefSeq" id="WP_038477765.1">
    <property type="nucleotide sequence ID" value="NZ_CP009451.1"/>
</dbReference>
<proteinExistence type="inferred from homology"/>
<name>A0A089PZS6_9ENTR</name>
<evidence type="ECO:0000256" key="1">
    <source>
        <dbReference type="ARBA" id="ARBA00010116"/>
    </source>
</evidence>
<dbReference type="Gene3D" id="2.60.40.10">
    <property type="entry name" value="Immunoglobulins"/>
    <property type="match status" value="3"/>
</dbReference>
<protein>
    <recommendedName>
        <fullName evidence="2">Big-1 domain-containing protein</fullName>
    </recommendedName>
</protein>